<dbReference type="Pfam" id="PF13174">
    <property type="entry name" value="TPR_6"/>
    <property type="match status" value="1"/>
</dbReference>
<dbReference type="PATRIC" id="fig|1305737.6.peg.369"/>
<keyword evidence="1" id="KW-0802">TPR repeat</keyword>
<dbReference type="SUPFAM" id="SSF48452">
    <property type="entry name" value="TPR-like"/>
    <property type="match status" value="1"/>
</dbReference>
<evidence type="ECO:0000313" key="3">
    <source>
        <dbReference type="EMBL" id="KPQ12966.1"/>
    </source>
</evidence>
<evidence type="ECO:0000256" key="1">
    <source>
        <dbReference type="PROSITE-ProRule" id="PRU00339"/>
    </source>
</evidence>
<sequence length="256" mass="29466">MKNSKPISQEEFEKFESYILGNMEAHEKAEFEKILASDKAFAQKLEEIKVILEGVEEAAFRKNLDRIYQELEAKSPDSNETRKSVDKEKTIKLSPWNFIFIAASLFLAIGVVVWLFLFQSDPSERLFMSYYKADPGLLTAMSSAISYEFDRGMVDYKSANYQEAINRWEKLIEDKPESDTLQFFLGSSYLALKKTDPAIFYFDAVISNENSSFQKDAIWYLGLTYVLEGKKDKAIETLSKSENPNATELLKKIREP</sequence>
<organism evidence="3 4">
    <name type="scientific">Algoriphagus marincola HL-49</name>
    <dbReference type="NCBI Taxonomy" id="1305737"/>
    <lineage>
        <taxon>Bacteria</taxon>
        <taxon>Pseudomonadati</taxon>
        <taxon>Bacteroidota</taxon>
        <taxon>Cytophagia</taxon>
        <taxon>Cytophagales</taxon>
        <taxon>Cyclobacteriaceae</taxon>
        <taxon>Algoriphagus</taxon>
    </lineage>
</organism>
<feature type="repeat" description="TPR" evidence="1">
    <location>
        <begin position="145"/>
        <end position="178"/>
    </location>
</feature>
<protein>
    <submittedName>
        <fullName evidence="3">Uncharacterized protein</fullName>
    </submittedName>
</protein>
<dbReference type="AlphaFoldDB" id="A0A0P7Y658"/>
<dbReference type="OrthoDB" id="1451921at2"/>
<dbReference type="InterPro" id="IPR011990">
    <property type="entry name" value="TPR-like_helical_dom_sf"/>
</dbReference>
<dbReference type="STRING" id="1305737.GCA_000526355_01646"/>
<dbReference type="Proteomes" id="UP000050421">
    <property type="component" value="Unassembled WGS sequence"/>
</dbReference>
<dbReference type="eggNOG" id="COG0457">
    <property type="taxonomic scope" value="Bacteria"/>
</dbReference>
<comment type="caution">
    <text evidence="3">The sequence shown here is derived from an EMBL/GenBank/DDBJ whole genome shotgun (WGS) entry which is preliminary data.</text>
</comment>
<accession>A0A0P7Y658</accession>
<keyword evidence="2" id="KW-1133">Transmembrane helix</keyword>
<dbReference type="EMBL" id="LJXT01000110">
    <property type="protein sequence ID" value="KPQ12966.1"/>
    <property type="molecule type" value="Genomic_DNA"/>
</dbReference>
<keyword evidence="2" id="KW-0472">Membrane</keyword>
<dbReference type="InterPro" id="IPR019734">
    <property type="entry name" value="TPR_rpt"/>
</dbReference>
<keyword evidence="2" id="KW-0812">Transmembrane</keyword>
<feature type="transmembrane region" description="Helical" evidence="2">
    <location>
        <begin position="96"/>
        <end position="117"/>
    </location>
</feature>
<gene>
    <name evidence="3" type="ORF">HLUCCX10_14450</name>
</gene>
<dbReference type="PROSITE" id="PS50005">
    <property type="entry name" value="TPR"/>
    <property type="match status" value="1"/>
</dbReference>
<evidence type="ECO:0000313" key="4">
    <source>
        <dbReference type="Proteomes" id="UP000050421"/>
    </source>
</evidence>
<reference evidence="3 4" key="1">
    <citation type="submission" date="2015-09" db="EMBL/GenBank/DDBJ databases">
        <title>Identification and resolution of microdiversity through metagenomic sequencing of parallel consortia.</title>
        <authorList>
            <person name="Nelson W.C."/>
            <person name="Romine M.F."/>
            <person name="Lindemann S.R."/>
        </authorList>
    </citation>
    <scope>NUCLEOTIDE SEQUENCE [LARGE SCALE GENOMIC DNA]</scope>
    <source>
        <strain evidence="3">HL-49</strain>
    </source>
</reference>
<proteinExistence type="predicted"/>
<evidence type="ECO:0000256" key="2">
    <source>
        <dbReference type="SAM" id="Phobius"/>
    </source>
</evidence>
<name>A0A0P7Y658_9BACT</name>
<dbReference type="Gene3D" id="1.25.40.10">
    <property type="entry name" value="Tetratricopeptide repeat domain"/>
    <property type="match status" value="1"/>
</dbReference>